<name>A0A3B0CAM7_9FLAO</name>
<keyword evidence="1" id="KW-0732">Signal</keyword>
<organism evidence="2 3">
    <name type="scientific">Ulvibacterium marinum</name>
    <dbReference type="NCBI Taxonomy" id="2419782"/>
    <lineage>
        <taxon>Bacteria</taxon>
        <taxon>Pseudomonadati</taxon>
        <taxon>Bacteroidota</taxon>
        <taxon>Flavobacteriia</taxon>
        <taxon>Flavobacteriales</taxon>
        <taxon>Flavobacteriaceae</taxon>
        <taxon>Ulvibacterium</taxon>
    </lineage>
</organism>
<accession>A0A3B0CAM7</accession>
<sequence>MYKMRLFFVLFSFLVLLVNCSDDDDNTVIDCERIGCTEIFVTLMVNIKDASGVVIPLDAFEVVITATGEDITREVSGQEFENFRQNGTYPLFGDEFAERYRNKTEVINFKGFIEGEEVVNNSYKVGADCCHVLLIDGNLNITVD</sequence>
<evidence type="ECO:0000313" key="2">
    <source>
        <dbReference type="EMBL" id="RKN82972.1"/>
    </source>
</evidence>
<comment type="caution">
    <text evidence="2">The sequence shown here is derived from an EMBL/GenBank/DDBJ whole genome shotgun (WGS) entry which is preliminary data.</text>
</comment>
<feature type="chain" id="PRO_5017474716" description="Lipoprotein" evidence="1">
    <location>
        <begin position="22"/>
        <end position="144"/>
    </location>
</feature>
<evidence type="ECO:0008006" key="4">
    <source>
        <dbReference type="Google" id="ProtNLM"/>
    </source>
</evidence>
<proteinExistence type="predicted"/>
<gene>
    <name evidence="2" type="ORF">D7Z94_03775</name>
</gene>
<keyword evidence="3" id="KW-1185">Reference proteome</keyword>
<protein>
    <recommendedName>
        <fullName evidence="4">Lipoprotein</fullName>
    </recommendedName>
</protein>
<dbReference type="AlphaFoldDB" id="A0A3B0CAM7"/>
<feature type="signal peptide" evidence="1">
    <location>
        <begin position="1"/>
        <end position="21"/>
    </location>
</feature>
<dbReference type="EMBL" id="RBCJ01000001">
    <property type="protein sequence ID" value="RKN82972.1"/>
    <property type="molecule type" value="Genomic_DNA"/>
</dbReference>
<dbReference type="Proteomes" id="UP000276603">
    <property type="component" value="Unassembled WGS sequence"/>
</dbReference>
<evidence type="ECO:0000313" key="3">
    <source>
        <dbReference type="Proteomes" id="UP000276603"/>
    </source>
</evidence>
<evidence type="ECO:0000256" key="1">
    <source>
        <dbReference type="SAM" id="SignalP"/>
    </source>
</evidence>
<reference evidence="2 3" key="1">
    <citation type="submission" date="2018-10" db="EMBL/GenBank/DDBJ databases">
        <title>Ulvibacterium marinum gen. nov., sp. nov., a novel marine bacterium of the family Flavobacteriaceae, isolated from a culture of the green alga Ulva prolifera.</title>
        <authorList>
            <person name="Zhang Z."/>
        </authorList>
    </citation>
    <scope>NUCLEOTIDE SEQUENCE [LARGE SCALE GENOMIC DNA]</scope>
    <source>
        <strain evidence="2 3">CCMM003</strain>
    </source>
</reference>